<dbReference type="PANTHER" id="PTHR43183">
    <property type="entry name" value="HYPOTHETICAL DIHYDROXYACID DEHYDRATASE (EUROFUNG)-RELATED"/>
    <property type="match status" value="1"/>
</dbReference>
<gene>
    <name evidence="10" type="ORF">SAMN04490220_5874</name>
</gene>
<dbReference type="Proteomes" id="UP000183407">
    <property type="component" value="Unassembled WGS sequence"/>
</dbReference>
<keyword evidence="2" id="KW-0001">2Fe-2S</keyword>
<dbReference type="GO" id="GO:0009082">
    <property type="term" value="P:branched-chain amino acid biosynthetic process"/>
    <property type="evidence" value="ECO:0007669"/>
    <property type="project" value="UniProtKB-KW"/>
</dbReference>
<evidence type="ECO:0000256" key="6">
    <source>
        <dbReference type="ARBA" id="ARBA00023239"/>
    </source>
</evidence>
<dbReference type="InterPro" id="IPR000581">
    <property type="entry name" value="ILV_EDD_N"/>
</dbReference>
<evidence type="ECO:0000256" key="4">
    <source>
        <dbReference type="ARBA" id="ARBA00023004"/>
    </source>
</evidence>
<dbReference type="PROSITE" id="PS00886">
    <property type="entry name" value="ILVD_EDD_1"/>
    <property type="match status" value="1"/>
</dbReference>
<evidence type="ECO:0000256" key="1">
    <source>
        <dbReference type="ARBA" id="ARBA00006486"/>
    </source>
</evidence>
<dbReference type="PANTHER" id="PTHR43183:SF1">
    <property type="entry name" value="HYPOTHETICAL DIHYDROXY-ACID DEHYDRATASE (EUROFUNG)-RELATED"/>
    <property type="match status" value="1"/>
</dbReference>
<organism evidence="10 11">
    <name type="scientific">Rhodococcus jostii</name>
    <dbReference type="NCBI Taxonomy" id="132919"/>
    <lineage>
        <taxon>Bacteria</taxon>
        <taxon>Bacillati</taxon>
        <taxon>Actinomycetota</taxon>
        <taxon>Actinomycetes</taxon>
        <taxon>Mycobacteriales</taxon>
        <taxon>Nocardiaceae</taxon>
        <taxon>Rhodococcus</taxon>
    </lineage>
</organism>
<proteinExistence type="inferred from homology"/>
<keyword evidence="5" id="KW-0411">Iron-sulfur</keyword>
<keyword evidence="7" id="KW-0100">Branched-chain amino acid biosynthesis</keyword>
<feature type="domain" description="Dihydroxy-acid/6-phosphogluconate dehydratase C-terminal" evidence="9">
    <location>
        <begin position="355"/>
        <end position="546"/>
    </location>
</feature>
<feature type="domain" description="Dihydroxy-acid/6-phosphogluconate dehydratase N-terminal" evidence="8">
    <location>
        <begin position="34"/>
        <end position="342"/>
    </location>
</feature>
<keyword evidence="7" id="KW-0028">Amino-acid biosynthesis</keyword>
<dbReference type="Gene3D" id="3.50.30.80">
    <property type="entry name" value="IlvD/EDD C-terminal domain-like"/>
    <property type="match status" value="1"/>
</dbReference>
<accession>A0A1H5E973</accession>
<evidence type="ECO:0000256" key="7">
    <source>
        <dbReference type="ARBA" id="ARBA00023304"/>
    </source>
</evidence>
<evidence type="ECO:0000313" key="10">
    <source>
        <dbReference type="EMBL" id="SED87635.1"/>
    </source>
</evidence>
<protein>
    <submittedName>
        <fullName evidence="10">Dihydroxy-acid dehydratase</fullName>
    </submittedName>
</protein>
<dbReference type="InterPro" id="IPR020558">
    <property type="entry name" value="DiOHA_6PGluconate_deHydtase_CS"/>
</dbReference>
<dbReference type="EMBL" id="FNTL01000004">
    <property type="protein sequence ID" value="SED87635.1"/>
    <property type="molecule type" value="Genomic_DNA"/>
</dbReference>
<sequence>MRSAQWFARDDLAGFLHRSSIAATGINRHTLDGRPVIGICNSWSDLVSCNFHLRGLADAVKRGVAQAGGIAVEFPTMSLGESLMKPTAMLYRNLVAMEVEESIRAYPIDAVVLLGGCDKTVPAQLMGAAGADVPAIALTGGPANPAIFRGRELGVGTDLWGYVNELRAGRMSQSDFDELEAASMPSVGHCPELGTASTMAALTEALGMALPGSATIPATNSRRYAFGEATGERAVALARSGPRPSQILTAAAFDNAITTLMALGGSTNAVVHLLAIARRIGVPLSLDRFDEISARTPLIANLRPSGEELFARLNAVGGIPAVLDRLAPLLDTTALTVTGQPLLAGTRPSPVDDVVLSSLDTPFAPTGGIAVLRGNLAPDGALIKTSAATPALLRHRGPALVFDDHHELSHRIDDPDLDVTPDTVLVLRNAGPIGGPGMPEWGALPLPEKLLRRGVTDMVRISDGRMSGTAFGTVAVHVAPEAAAGGPLSKLRTGDPVVLDVDQRLLAVDVPDDEFHGRTPSTMPDSPSRGYLRLVNDHIMQADQGCDFDFMPADGAAQDLAPRSIPAGWHGGW</sequence>
<dbReference type="SUPFAM" id="SSF143975">
    <property type="entry name" value="IlvD/EDD N-terminal domain-like"/>
    <property type="match status" value="1"/>
</dbReference>
<reference evidence="11" key="1">
    <citation type="submission" date="2016-10" db="EMBL/GenBank/DDBJ databases">
        <authorList>
            <person name="Varghese N."/>
        </authorList>
    </citation>
    <scope>NUCLEOTIDE SEQUENCE [LARGE SCALE GENOMIC DNA]</scope>
    <source>
        <strain evidence="11">DSM 44719</strain>
    </source>
</reference>
<dbReference type="Pfam" id="PF00920">
    <property type="entry name" value="ILVD_EDD_N"/>
    <property type="match status" value="1"/>
</dbReference>
<keyword evidence="4" id="KW-0408">Iron</keyword>
<dbReference type="OrthoDB" id="9807077at2"/>
<dbReference type="GO" id="GO:0016836">
    <property type="term" value="F:hydro-lyase activity"/>
    <property type="evidence" value="ECO:0007669"/>
    <property type="project" value="UniProtKB-ARBA"/>
</dbReference>
<dbReference type="InterPro" id="IPR042096">
    <property type="entry name" value="Dihydro-acid_dehy_C"/>
</dbReference>
<dbReference type="NCBIfam" id="NF004784">
    <property type="entry name" value="PRK06131.1"/>
    <property type="match status" value="1"/>
</dbReference>
<dbReference type="RefSeq" id="WP_073359514.1">
    <property type="nucleotide sequence ID" value="NZ_FNTL01000004.1"/>
</dbReference>
<dbReference type="GO" id="GO:0046872">
    <property type="term" value="F:metal ion binding"/>
    <property type="evidence" value="ECO:0007669"/>
    <property type="project" value="UniProtKB-KW"/>
</dbReference>
<dbReference type="Pfam" id="PF24877">
    <property type="entry name" value="ILV_EDD_C"/>
    <property type="match status" value="1"/>
</dbReference>
<comment type="similarity">
    <text evidence="1">Belongs to the IlvD/Edd family.</text>
</comment>
<keyword evidence="6" id="KW-0456">Lyase</keyword>
<evidence type="ECO:0000256" key="5">
    <source>
        <dbReference type="ARBA" id="ARBA00023014"/>
    </source>
</evidence>
<evidence type="ECO:0000256" key="2">
    <source>
        <dbReference type="ARBA" id="ARBA00022714"/>
    </source>
</evidence>
<dbReference type="InterPro" id="IPR037237">
    <property type="entry name" value="IlvD/EDD_N"/>
</dbReference>
<dbReference type="GO" id="GO:0051537">
    <property type="term" value="F:2 iron, 2 sulfur cluster binding"/>
    <property type="evidence" value="ECO:0007669"/>
    <property type="project" value="UniProtKB-KW"/>
</dbReference>
<dbReference type="InterPro" id="IPR052352">
    <property type="entry name" value="Sugar_Degrad_Dehydratases"/>
</dbReference>
<keyword evidence="3" id="KW-0479">Metal-binding</keyword>
<evidence type="ECO:0000259" key="9">
    <source>
        <dbReference type="Pfam" id="PF24877"/>
    </source>
</evidence>
<dbReference type="AlphaFoldDB" id="A0A1H5E973"/>
<evidence type="ECO:0000259" key="8">
    <source>
        <dbReference type="Pfam" id="PF00920"/>
    </source>
</evidence>
<evidence type="ECO:0000313" key="11">
    <source>
        <dbReference type="Proteomes" id="UP000183407"/>
    </source>
</evidence>
<evidence type="ECO:0000256" key="3">
    <source>
        <dbReference type="ARBA" id="ARBA00022723"/>
    </source>
</evidence>
<name>A0A1H5E973_RHOJO</name>
<dbReference type="InterPro" id="IPR056740">
    <property type="entry name" value="ILV_EDD_C"/>
</dbReference>
<dbReference type="SUPFAM" id="SSF52016">
    <property type="entry name" value="LeuD/IlvD-like"/>
    <property type="match status" value="1"/>
</dbReference>